<proteinExistence type="predicted"/>
<accession>A0A1C1Z1M8</accession>
<evidence type="ECO:0000313" key="4">
    <source>
        <dbReference type="EMBL" id="OCW59644.1"/>
    </source>
</evidence>
<dbReference type="AlphaFoldDB" id="A0A1C1Z1M8"/>
<feature type="region of interest" description="Disordered" evidence="1">
    <location>
        <begin position="1"/>
        <end position="20"/>
    </location>
</feature>
<sequence>MAASWRRSLDHHGLDPGQRQGVQRITETALGERRLLSETLLRIALPKLDALYQLVGSSGCGVLLTDADGVVLDMRVAAGDRGIFEHWGLAPGADWSEASEGTNGIGTCITETRRVIIHRDEHFHARNTAMSCMDAPIFGPEGELIGALDVSSARADQTEAFNRLIEAMVAQTARQIEIDSFRASFPKARFIVADGDGGDAAMLLAVDPNDIVLGATRSARRAFGLKPSGALKPLPASDLFGREDGPTGFEKAERAAVMRALSRADGNVSEAARMLGVGRATLYRRMKRLAIGESTADLSRS</sequence>
<evidence type="ECO:0000259" key="3">
    <source>
        <dbReference type="Pfam" id="PF02954"/>
    </source>
</evidence>
<dbReference type="InterPro" id="IPR029016">
    <property type="entry name" value="GAF-like_dom_sf"/>
</dbReference>
<feature type="domain" description="DNA binding HTH" evidence="3">
    <location>
        <begin position="250"/>
        <end position="289"/>
    </location>
</feature>
<comment type="caution">
    <text evidence="4">The sequence shown here is derived from an EMBL/GenBank/DDBJ whole genome shotgun (WGS) entry which is preliminary data.</text>
</comment>
<dbReference type="PRINTS" id="PR01590">
    <property type="entry name" value="HTHFIS"/>
</dbReference>
<dbReference type="Proteomes" id="UP000094795">
    <property type="component" value="Unassembled WGS sequence"/>
</dbReference>
<name>A0A1C1Z1M8_9HYPH</name>
<organism evidence="4 5">
    <name type="scientific">Hoeflea olei</name>
    <dbReference type="NCBI Taxonomy" id="1480615"/>
    <lineage>
        <taxon>Bacteria</taxon>
        <taxon>Pseudomonadati</taxon>
        <taxon>Pseudomonadota</taxon>
        <taxon>Alphaproteobacteria</taxon>
        <taxon>Hyphomicrobiales</taxon>
        <taxon>Rhizobiaceae</taxon>
        <taxon>Hoeflea</taxon>
    </lineage>
</organism>
<keyword evidence="5" id="KW-1185">Reference proteome</keyword>
<dbReference type="EMBL" id="LQZT01000001">
    <property type="protein sequence ID" value="OCW59644.1"/>
    <property type="molecule type" value="Genomic_DNA"/>
</dbReference>
<gene>
    <name evidence="4" type="ORF">AWJ14_09715</name>
</gene>
<evidence type="ECO:0000313" key="5">
    <source>
        <dbReference type="Proteomes" id="UP000094795"/>
    </source>
</evidence>
<dbReference type="GO" id="GO:0043565">
    <property type="term" value="F:sequence-specific DNA binding"/>
    <property type="evidence" value="ECO:0007669"/>
    <property type="project" value="InterPro"/>
</dbReference>
<dbReference type="InterPro" id="IPR003018">
    <property type="entry name" value="GAF"/>
</dbReference>
<dbReference type="InterPro" id="IPR002197">
    <property type="entry name" value="HTH_Fis"/>
</dbReference>
<protein>
    <submittedName>
        <fullName evidence="4">Fis family transcriptional regulator</fullName>
    </submittedName>
</protein>
<evidence type="ECO:0000256" key="1">
    <source>
        <dbReference type="SAM" id="MobiDB-lite"/>
    </source>
</evidence>
<evidence type="ECO:0000259" key="2">
    <source>
        <dbReference type="Pfam" id="PF01590"/>
    </source>
</evidence>
<dbReference type="SUPFAM" id="SSF46689">
    <property type="entry name" value="Homeodomain-like"/>
    <property type="match status" value="1"/>
</dbReference>
<dbReference type="Pfam" id="PF02954">
    <property type="entry name" value="HTH_8"/>
    <property type="match status" value="1"/>
</dbReference>
<dbReference type="InterPro" id="IPR009057">
    <property type="entry name" value="Homeodomain-like_sf"/>
</dbReference>
<dbReference type="STRING" id="1480615.AWJ14_09715"/>
<reference evidence="4 5" key="1">
    <citation type="submission" date="2015-12" db="EMBL/GenBank/DDBJ databases">
        <authorList>
            <person name="Shamseldin A."/>
            <person name="Moawad H."/>
            <person name="Abd El-Rahim W.M."/>
            <person name="Sadowsky M.J."/>
        </authorList>
    </citation>
    <scope>NUCLEOTIDE SEQUENCE [LARGE SCALE GENOMIC DNA]</scope>
    <source>
        <strain evidence="4 5">JC234</strain>
    </source>
</reference>
<dbReference type="Pfam" id="PF01590">
    <property type="entry name" value="GAF"/>
    <property type="match status" value="1"/>
</dbReference>
<feature type="domain" description="GAF" evidence="2">
    <location>
        <begin position="48"/>
        <end position="178"/>
    </location>
</feature>
<dbReference type="SUPFAM" id="SSF55781">
    <property type="entry name" value="GAF domain-like"/>
    <property type="match status" value="1"/>
</dbReference>
<dbReference type="Gene3D" id="3.30.450.40">
    <property type="match status" value="1"/>
</dbReference>
<dbReference type="Gene3D" id="1.10.10.60">
    <property type="entry name" value="Homeodomain-like"/>
    <property type="match status" value="1"/>
</dbReference>